<dbReference type="Proteomes" id="UP000663854">
    <property type="component" value="Unassembled WGS sequence"/>
</dbReference>
<gene>
    <name evidence="2" type="ORF">JXQ802_LOCUS51432</name>
    <name evidence="1" type="ORF">PYM288_LOCUS35191</name>
</gene>
<evidence type="ECO:0000313" key="2">
    <source>
        <dbReference type="EMBL" id="CAF1628060.1"/>
    </source>
</evidence>
<dbReference type="EMBL" id="CAJNOL010007417">
    <property type="protein sequence ID" value="CAF1628060.1"/>
    <property type="molecule type" value="Genomic_DNA"/>
</dbReference>
<dbReference type="EMBL" id="CAJNOH010005884">
    <property type="protein sequence ID" value="CAF1413386.1"/>
    <property type="molecule type" value="Genomic_DNA"/>
</dbReference>
<name>A0A816CZA9_9BILA</name>
<dbReference type="AlphaFoldDB" id="A0A816CZA9"/>
<reference evidence="2" key="1">
    <citation type="submission" date="2021-02" db="EMBL/GenBank/DDBJ databases">
        <authorList>
            <person name="Nowell W R."/>
        </authorList>
    </citation>
    <scope>NUCLEOTIDE SEQUENCE</scope>
</reference>
<sequence length="216" mass="24581">MIFLIKKQQAEQSRQANVIAAEGVARTADLIGKVLDGTGDDKFSNVFHYLVLLLNFTYRREKIDVRGECLKLVPAENVQQNTVEIIKQEIKSNQNYTNARFRSPLANYLLHLVTPQVATAHFQLVLPCDHRFGIDSIPIGSILLGNSYYGLRKPPDQSRSSLLYVTDLYIMAILHGFSVGGHMASLAFTKWPDPPCRQFYENKASQTFYDYLHERN</sequence>
<evidence type="ECO:0000313" key="3">
    <source>
        <dbReference type="Proteomes" id="UP000663870"/>
    </source>
</evidence>
<dbReference type="PANTHER" id="PTHR13617:SF14">
    <property type="entry name" value="PROTEIN ABHD18"/>
    <property type="match status" value="1"/>
</dbReference>
<dbReference type="Pfam" id="PF09752">
    <property type="entry name" value="ABHD18"/>
    <property type="match status" value="1"/>
</dbReference>
<organism evidence="2 3">
    <name type="scientific">Rotaria sordida</name>
    <dbReference type="NCBI Taxonomy" id="392033"/>
    <lineage>
        <taxon>Eukaryota</taxon>
        <taxon>Metazoa</taxon>
        <taxon>Spiralia</taxon>
        <taxon>Gnathifera</taxon>
        <taxon>Rotifera</taxon>
        <taxon>Eurotatoria</taxon>
        <taxon>Bdelloidea</taxon>
        <taxon>Philodinida</taxon>
        <taxon>Philodinidae</taxon>
        <taxon>Rotaria</taxon>
    </lineage>
</organism>
<dbReference type="PANTHER" id="PTHR13617">
    <property type="entry name" value="PROTEIN ABHD18"/>
    <property type="match status" value="1"/>
</dbReference>
<comment type="caution">
    <text evidence="2">The sequence shown here is derived from an EMBL/GenBank/DDBJ whole genome shotgun (WGS) entry which is preliminary data.</text>
</comment>
<evidence type="ECO:0000313" key="1">
    <source>
        <dbReference type="EMBL" id="CAF1413386.1"/>
    </source>
</evidence>
<protein>
    <submittedName>
        <fullName evidence="2">Uncharacterized protein</fullName>
    </submittedName>
</protein>
<dbReference type="InterPro" id="IPR019149">
    <property type="entry name" value="ABHD18"/>
</dbReference>
<dbReference type="Proteomes" id="UP000663870">
    <property type="component" value="Unassembled WGS sequence"/>
</dbReference>
<proteinExistence type="predicted"/>
<accession>A0A816CZA9</accession>
<keyword evidence="3" id="KW-1185">Reference proteome</keyword>